<dbReference type="EMBL" id="JBHSYS010000005">
    <property type="protein sequence ID" value="MFC6960060.1"/>
    <property type="molecule type" value="Genomic_DNA"/>
</dbReference>
<dbReference type="Pfam" id="PF01205">
    <property type="entry name" value="Impact_N"/>
    <property type="match status" value="1"/>
</dbReference>
<proteinExistence type="inferred from homology"/>
<organism evidence="3 4">
    <name type="scientific">Glycomyces mayteni</name>
    <dbReference type="NCBI Taxonomy" id="543887"/>
    <lineage>
        <taxon>Bacteria</taxon>
        <taxon>Bacillati</taxon>
        <taxon>Actinomycetota</taxon>
        <taxon>Actinomycetes</taxon>
        <taxon>Glycomycetales</taxon>
        <taxon>Glycomycetaceae</taxon>
        <taxon>Glycomyces</taxon>
    </lineage>
</organism>
<dbReference type="InterPro" id="IPR023582">
    <property type="entry name" value="Impact"/>
</dbReference>
<sequence length="194" mass="20494">MTETVVNRSRFVCSLYRVASDAQARERIASHRREFWDATHNCTAYVLDEGRIARSSDDGEPAGTAGLPMLEVLRGRGLTEVLAVVTRYFGGVKLGAGGLVRAYGGAVSAAVDAAGVVELAVWPRLLVRVDYGVAGSLEGLLRLREDVRLAGVSFTDVVTFDLACADAELLAAWVAGQSAGAAEVEPAGSVRVEL</sequence>
<keyword evidence="4" id="KW-1185">Reference proteome</keyword>
<name>A0ABW2DCF5_9ACTN</name>
<dbReference type="PANTHER" id="PTHR16301:SF20">
    <property type="entry name" value="IMPACT FAMILY MEMBER YIGZ"/>
    <property type="match status" value="1"/>
</dbReference>
<gene>
    <name evidence="3" type="ORF">ACFQS3_22955</name>
</gene>
<evidence type="ECO:0000256" key="1">
    <source>
        <dbReference type="ARBA" id="ARBA00007665"/>
    </source>
</evidence>
<evidence type="ECO:0000313" key="4">
    <source>
        <dbReference type="Proteomes" id="UP001596470"/>
    </source>
</evidence>
<dbReference type="Gene3D" id="3.30.230.30">
    <property type="entry name" value="Impact, N-terminal domain"/>
    <property type="match status" value="1"/>
</dbReference>
<dbReference type="SUPFAM" id="SSF54211">
    <property type="entry name" value="Ribosomal protein S5 domain 2-like"/>
    <property type="match status" value="1"/>
</dbReference>
<protein>
    <submittedName>
        <fullName evidence="3">IMPACT family protein</fullName>
    </submittedName>
</protein>
<evidence type="ECO:0000313" key="3">
    <source>
        <dbReference type="EMBL" id="MFC6960060.1"/>
    </source>
</evidence>
<dbReference type="InterPro" id="IPR020569">
    <property type="entry name" value="UPF0029_Impact_CS"/>
</dbReference>
<dbReference type="InterPro" id="IPR020568">
    <property type="entry name" value="Ribosomal_Su5_D2-typ_SF"/>
</dbReference>
<dbReference type="InterPro" id="IPR001498">
    <property type="entry name" value="Impact_N"/>
</dbReference>
<comment type="caution">
    <text evidence="3">The sequence shown here is derived from an EMBL/GenBank/DDBJ whole genome shotgun (WGS) entry which is preliminary data.</text>
</comment>
<dbReference type="InterPro" id="IPR036956">
    <property type="entry name" value="Impact_N_sf"/>
</dbReference>
<feature type="domain" description="Impact N-terminal" evidence="2">
    <location>
        <begin position="8"/>
        <end position="110"/>
    </location>
</feature>
<dbReference type="PANTHER" id="PTHR16301">
    <property type="entry name" value="IMPACT-RELATED"/>
    <property type="match status" value="1"/>
</dbReference>
<evidence type="ECO:0000259" key="2">
    <source>
        <dbReference type="Pfam" id="PF01205"/>
    </source>
</evidence>
<reference evidence="4" key="1">
    <citation type="journal article" date="2019" name="Int. J. Syst. Evol. Microbiol.">
        <title>The Global Catalogue of Microorganisms (GCM) 10K type strain sequencing project: providing services to taxonomists for standard genome sequencing and annotation.</title>
        <authorList>
            <consortium name="The Broad Institute Genomics Platform"/>
            <consortium name="The Broad Institute Genome Sequencing Center for Infectious Disease"/>
            <person name="Wu L."/>
            <person name="Ma J."/>
        </authorList>
    </citation>
    <scope>NUCLEOTIDE SEQUENCE [LARGE SCALE GENOMIC DNA]</scope>
    <source>
        <strain evidence="4">KACC 12634</strain>
    </source>
</reference>
<dbReference type="Proteomes" id="UP001596470">
    <property type="component" value="Unassembled WGS sequence"/>
</dbReference>
<dbReference type="RefSeq" id="WP_382356296.1">
    <property type="nucleotide sequence ID" value="NZ_JBHMBP010000005.1"/>
</dbReference>
<dbReference type="PROSITE" id="PS00910">
    <property type="entry name" value="UPF0029"/>
    <property type="match status" value="1"/>
</dbReference>
<accession>A0ABW2DCF5</accession>
<comment type="similarity">
    <text evidence="1">Belongs to the IMPACT family.</text>
</comment>